<evidence type="ECO:0000313" key="3">
    <source>
        <dbReference type="EMBL" id="MED6177829.1"/>
    </source>
</evidence>
<evidence type="ECO:0000256" key="2">
    <source>
        <dbReference type="SAM" id="MobiDB-lite"/>
    </source>
</evidence>
<sequence>MDDQLSYLCYTHQIANESMFFPYQNTMRQFREIEHQQIPIKLANLNAHRAKEEEMRQKIMSYEKVLEKAATQRAKELNKGKVREEENETDDAETEDEGDA</sequence>
<keyword evidence="1" id="KW-0175">Coiled coil</keyword>
<feature type="compositionally biased region" description="Acidic residues" evidence="2">
    <location>
        <begin position="85"/>
        <end position="100"/>
    </location>
</feature>
<dbReference type="Proteomes" id="UP001341840">
    <property type="component" value="Unassembled WGS sequence"/>
</dbReference>
<proteinExistence type="predicted"/>
<feature type="non-terminal residue" evidence="3">
    <location>
        <position position="100"/>
    </location>
</feature>
<gene>
    <name evidence="3" type="ORF">PIB30_101728</name>
</gene>
<keyword evidence="4" id="KW-1185">Reference proteome</keyword>
<organism evidence="3 4">
    <name type="scientific">Stylosanthes scabra</name>
    <dbReference type="NCBI Taxonomy" id="79078"/>
    <lineage>
        <taxon>Eukaryota</taxon>
        <taxon>Viridiplantae</taxon>
        <taxon>Streptophyta</taxon>
        <taxon>Embryophyta</taxon>
        <taxon>Tracheophyta</taxon>
        <taxon>Spermatophyta</taxon>
        <taxon>Magnoliopsida</taxon>
        <taxon>eudicotyledons</taxon>
        <taxon>Gunneridae</taxon>
        <taxon>Pentapetalae</taxon>
        <taxon>rosids</taxon>
        <taxon>fabids</taxon>
        <taxon>Fabales</taxon>
        <taxon>Fabaceae</taxon>
        <taxon>Papilionoideae</taxon>
        <taxon>50 kb inversion clade</taxon>
        <taxon>dalbergioids sensu lato</taxon>
        <taxon>Dalbergieae</taxon>
        <taxon>Pterocarpus clade</taxon>
        <taxon>Stylosanthes</taxon>
    </lineage>
</organism>
<feature type="coiled-coil region" evidence="1">
    <location>
        <begin position="45"/>
        <end position="72"/>
    </location>
</feature>
<comment type="caution">
    <text evidence="3">The sequence shown here is derived from an EMBL/GenBank/DDBJ whole genome shotgun (WGS) entry which is preliminary data.</text>
</comment>
<feature type="compositionally biased region" description="Basic and acidic residues" evidence="2">
    <location>
        <begin position="73"/>
        <end position="84"/>
    </location>
</feature>
<reference evidence="3 4" key="1">
    <citation type="journal article" date="2023" name="Plants (Basel)">
        <title>Bridging the Gap: Combining Genomics and Transcriptomics Approaches to Understand Stylosanthes scabra, an Orphan Legume from the Brazilian Caatinga.</title>
        <authorList>
            <person name="Ferreira-Neto J.R.C."/>
            <person name="da Silva M.D."/>
            <person name="Binneck E."/>
            <person name="de Melo N.F."/>
            <person name="da Silva R.H."/>
            <person name="de Melo A.L.T.M."/>
            <person name="Pandolfi V."/>
            <person name="Bustamante F.O."/>
            <person name="Brasileiro-Vidal A.C."/>
            <person name="Benko-Iseppon A.M."/>
        </authorList>
    </citation>
    <scope>NUCLEOTIDE SEQUENCE [LARGE SCALE GENOMIC DNA]</scope>
    <source>
        <tissue evidence="3">Leaves</tissue>
    </source>
</reference>
<evidence type="ECO:0000256" key="1">
    <source>
        <dbReference type="SAM" id="Coils"/>
    </source>
</evidence>
<protein>
    <submittedName>
        <fullName evidence="3">Uncharacterized protein</fullName>
    </submittedName>
</protein>
<accession>A0ABU6VWB5</accession>
<name>A0ABU6VWB5_9FABA</name>
<dbReference type="EMBL" id="JASCZI010154053">
    <property type="protein sequence ID" value="MED6177829.1"/>
    <property type="molecule type" value="Genomic_DNA"/>
</dbReference>
<feature type="region of interest" description="Disordered" evidence="2">
    <location>
        <begin position="73"/>
        <end position="100"/>
    </location>
</feature>
<evidence type="ECO:0000313" key="4">
    <source>
        <dbReference type="Proteomes" id="UP001341840"/>
    </source>
</evidence>